<sequence>MKKQRTSTQFLSLLLYCLFAVCACMMVALSAQAYQQLQKNRQNDLNTMNVFSYINNKLRENDVEKGVTVLNIDQCSVLKLTSVEGDFETATYIYSKDGMLYEIYAAADIEVSLDDGQPLLACSQLSFELSESSVIIYYETADQNVQTMTKYLRAGE</sequence>
<dbReference type="RefSeq" id="WP_320884808.1">
    <property type="nucleotide sequence ID" value="NZ_BAABZA010000001.1"/>
</dbReference>
<gene>
    <name evidence="2" type="ORF">MQE39_15835</name>
</gene>
<organism evidence="2 3">
    <name type="scientific">Dielma fastidiosa</name>
    <dbReference type="NCBI Taxonomy" id="1034346"/>
    <lineage>
        <taxon>Bacteria</taxon>
        <taxon>Bacillati</taxon>
        <taxon>Bacillota</taxon>
        <taxon>Erysipelotrichia</taxon>
        <taxon>Erysipelotrichales</taxon>
        <taxon>Erysipelotrichaceae</taxon>
        <taxon>Dielma</taxon>
    </lineage>
</organism>
<evidence type="ECO:0000313" key="3">
    <source>
        <dbReference type="Proteomes" id="UP001276902"/>
    </source>
</evidence>
<name>A0AB35US86_9FIRM</name>
<evidence type="ECO:0000313" key="2">
    <source>
        <dbReference type="EMBL" id="MDY5169592.1"/>
    </source>
</evidence>
<protein>
    <submittedName>
        <fullName evidence="2">DUF4860 domain-containing protein</fullName>
    </submittedName>
</protein>
<dbReference type="EMBL" id="JALDAW010000023">
    <property type="protein sequence ID" value="MDY5169592.1"/>
    <property type="molecule type" value="Genomic_DNA"/>
</dbReference>
<accession>A0AB35US86</accession>
<feature type="signal peptide" evidence="1">
    <location>
        <begin position="1"/>
        <end position="33"/>
    </location>
</feature>
<reference evidence="2" key="1">
    <citation type="submission" date="2022-03" db="EMBL/GenBank/DDBJ databases">
        <title>First case of bacteraemia caused by Dielma fastidiosa in a patient hospitalised with diverticulitis.</title>
        <authorList>
            <person name="Forman-Ankjaer B."/>
            <person name="Hvid-Jensen F."/>
            <person name="Kobel C.M."/>
            <person name="Greve T."/>
        </authorList>
    </citation>
    <scope>NUCLEOTIDE SEQUENCE</scope>
    <source>
        <strain evidence="2">AUH_DF_2021</strain>
    </source>
</reference>
<proteinExistence type="predicted"/>
<keyword evidence="1" id="KW-0732">Signal</keyword>
<evidence type="ECO:0000256" key="1">
    <source>
        <dbReference type="SAM" id="SignalP"/>
    </source>
</evidence>
<dbReference type="Pfam" id="PF16152">
    <property type="entry name" value="DUF4860"/>
    <property type="match status" value="1"/>
</dbReference>
<dbReference type="AlphaFoldDB" id="A0AB35US86"/>
<dbReference type="Proteomes" id="UP001276902">
    <property type="component" value="Unassembled WGS sequence"/>
</dbReference>
<feature type="chain" id="PRO_5044264014" evidence="1">
    <location>
        <begin position="34"/>
        <end position="156"/>
    </location>
</feature>
<comment type="caution">
    <text evidence="2">The sequence shown here is derived from an EMBL/GenBank/DDBJ whole genome shotgun (WGS) entry which is preliminary data.</text>
</comment>
<dbReference type="PROSITE" id="PS51257">
    <property type="entry name" value="PROKAR_LIPOPROTEIN"/>
    <property type="match status" value="1"/>
</dbReference>
<dbReference type="InterPro" id="IPR032340">
    <property type="entry name" value="DUF4860"/>
</dbReference>